<dbReference type="PANTHER" id="PTHR13789:SF309">
    <property type="entry name" value="PUTATIVE (AFU_ORTHOLOGUE AFUA_6G14510)-RELATED"/>
    <property type="match status" value="1"/>
</dbReference>
<keyword evidence="5" id="KW-1185">Reference proteome</keyword>
<dbReference type="EMBL" id="CP133720">
    <property type="protein sequence ID" value="WMW79434.1"/>
    <property type="molecule type" value="Genomic_DNA"/>
</dbReference>
<dbReference type="PANTHER" id="PTHR13789">
    <property type="entry name" value="MONOOXYGENASE"/>
    <property type="match status" value="1"/>
</dbReference>
<dbReference type="Gene3D" id="3.30.9.30">
    <property type="match status" value="1"/>
</dbReference>
<dbReference type="Pfam" id="PF01494">
    <property type="entry name" value="FAD_binding_3"/>
    <property type="match status" value="1"/>
</dbReference>
<dbReference type="PRINTS" id="PR00420">
    <property type="entry name" value="RNGMNOXGNASE"/>
</dbReference>
<name>A0ABY9RFL0_9BURK</name>
<keyword evidence="1" id="KW-0560">Oxidoreductase</keyword>
<protein>
    <submittedName>
        <fullName evidence="4">NAD(P)/FAD-dependent oxidoreductase</fullName>
    </submittedName>
</protein>
<evidence type="ECO:0000256" key="2">
    <source>
        <dbReference type="ARBA" id="ARBA00023033"/>
    </source>
</evidence>
<dbReference type="RefSeq" id="WP_309480932.1">
    <property type="nucleotide sequence ID" value="NZ_CP133720.1"/>
</dbReference>
<evidence type="ECO:0000256" key="1">
    <source>
        <dbReference type="ARBA" id="ARBA00023002"/>
    </source>
</evidence>
<dbReference type="SUPFAM" id="SSF51905">
    <property type="entry name" value="FAD/NAD(P)-binding domain"/>
    <property type="match status" value="1"/>
</dbReference>
<organism evidence="4 5">
    <name type="scientific">Undibacterium cyanobacteriorum</name>
    <dbReference type="NCBI Taxonomy" id="3073561"/>
    <lineage>
        <taxon>Bacteria</taxon>
        <taxon>Pseudomonadati</taxon>
        <taxon>Pseudomonadota</taxon>
        <taxon>Betaproteobacteria</taxon>
        <taxon>Burkholderiales</taxon>
        <taxon>Oxalobacteraceae</taxon>
        <taxon>Undibacterium</taxon>
    </lineage>
</organism>
<accession>A0ABY9RFL0</accession>
<dbReference type="InterPro" id="IPR050493">
    <property type="entry name" value="FAD-dep_Monooxygenase_BioMet"/>
</dbReference>
<sequence length="413" mass="45780">MKTILIAGAGIAGLASAIHLHRQGHQVTVYEHVADPTPVGAGILLQPSGQAQLARLGLLEQVESLAARVQSLQGYSGTWCTLDLHYQDVDPTWYGLGVHRANLHAVLWNAARELGITIYTGTAIESFQQDAQAVIVDVKHGTHSEFLRADALVIANGTRSHLRELLPIVQSYRPYPWGAFWSVLDVEQWDFPDILMQHYRGAAIMAGMLPTGRNPGTGKTCYSLFWSLPRAQFSLYQEQGWPGLIRRIEQVWPEVAQILAQQHPAISSDAVSYQALGKSIAIAEYADVRLKAYHHQRVVVLGDAAHAMSPQLGQGANMALIDAAVLAECLGAHGDVVSAFEQFTARRRRHMAYYQMASKWMTPLYQSHYPIGFMRDLGTSLGRRIPFLYKQYLLTLCGAKQGLFDWQAKQDAL</sequence>
<feature type="domain" description="FAD-binding" evidence="3">
    <location>
        <begin position="3"/>
        <end position="333"/>
    </location>
</feature>
<dbReference type="Gene3D" id="3.50.50.60">
    <property type="entry name" value="FAD/NAD(P)-binding domain"/>
    <property type="match status" value="1"/>
</dbReference>
<evidence type="ECO:0000313" key="4">
    <source>
        <dbReference type="EMBL" id="WMW79434.1"/>
    </source>
</evidence>
<reference evidence="4" key="1">
    <citation type="submission" date="2023-09" db="EMBL/GenBank/DDBJ databases">
        <title>Undibacterium sp. 20NA77.5 isolated from freshwater.</title>
        <authorList>
            <person name="Le V."/>
            <person name="Ko S.-R."/>
            <person name="Ahn C.-Y."/>
            <person name="Oh H.-M."/>
        </authorList>
    </citation>
    <scope>NUCLEOTIDE SEQUENCE</scope>
    <source>
        <strain evidence="4">20NA77.5</strain>
    </source>
</reference>
<dbReference type="InterPro" id="IPR036188">
    <property type="entry name" value="FAD/NAD-bd_sf"/>
</dbReference>
<evidence type="ECO:0000259" key="3">
    <source>
        <dbReference type="Pfam" id="PF01494"/>
    </source>
</evidence>
<gene>
    <name evidence="4" type="ORF">RF679_12330</name>
</gene>
<evidence type="ECO:0000313" key="5">
    <source>
        <dbReference type="Proteomes" id="UP001181355"/>
    </source>
</evidence>
<dbReference type="Proteomes" id="UP001181355">
    <property type="component" value="Chromosome"/>
</dbReference>
<dbReference type="InterPro" id="IPR002938">
    <property type="entry name" value="FAD-bd"/>
</dbReference>
<proteinExistence type="predicted"/>
<keyword evidence="2" id="KW-0503">Monooxygenase</keyword>